<protein>
    <submittedName>
        <fullName evidence="3">Uncharacterized protein</fullName>
    </submittedName>
</protein>
<dbReference type="RefSeq" id="XP_062725592.1">
    <property type="nucleotide sequence ID" value="XM_062868264.1"/>
</dbReference>
<organism evidence="3 4">
    <name type="scientific">Chaetomium strumarium</name>
    <dbReference type="NCBI Taxonomy" id="1170767"/>
    <lineage>
        <taxon>Eukaryota</taxon>
        <taxon>Fungi</taxon>
        <taxon>Dikarya</taxon>
        <taxon>Ascomycota</taxon>
        <taxon>Pezizomycotina</taxon>
        <taxon>Sordariomycetes</taxon>
        <taxon>Sordariomycetidae</taxon>
        <taxon>Sordariales</taxon>
        <taxon>Chaetomiaceae</taxon>
        <taxon>Chaetomium</taxon>
    </lineage>
</organism>
<gene>
    <name evidence="3" type="ORF">B0T15DRAFT_516616</name>
</gene>
<comment type="caution">
    <text evidence="3">The sequence shown here is derived from an EMBL/GenBank/DDBJ whole genome shotgun (WGS) entry which is preliminary data.</text>
</comment>
<reference evidence="3" key="1">
    <citation type="journal article" date="2023" name="Mol. Phylogenet. Evol.">
        <title>Genome-scale phylogeny and comparative genomics of the fungal order Sordariales.</title>
        <authorList>
            <person name="Hensen N."/>
            <person name="Bonometti L."/>
            <person name="Westerberg I."/>
            <person name="Brannstrom I.O."/>
            <person name="Guillou S."/>
            <person name="Cros-Aarteil S."/>
            <person name="Calhoun S."/>
            <person name="Haridas S."/>
            <person name="Kuo A."/>
            <person name="Mondo S."/>
            <person name="Pangilinan J."/>
            <person name="Riley R."/>
            <person name="LaButti K."/>
            <person name="Andreopoulos B."/>
            <person name="Lipzen A."/>
            <person name="Chen C."/>
            <person name="Yan M."/>
            <person name="Daum C."/>
            <person name="Ng V."/>
            <person name="Clum A."/>
            <person name="Steindorff A."/>
            <person name="Ohm R.A."/>
            <person name="Martin F."/>
            <person name="Silar P."/>
            <person name="Natvig D.O."/>
            <person name="Lalanne C."/>
            <person name="Gautier V."/>
            <person name="Ament-Velasquez S.L."/>
            <person name="Kruys A."/>
            <person name="Hutchinson M.I."/>
            <person name="Powell A.J."/>
            <person name="Barry K."/>
            <person name="Miller A.N."/>
            <person name="Grigoriev I.V."/>
            <person name="Debuchy R."/>
            <person name="Gladieux P."/>
            <person name="Hiltunen Thoren M."/>
            <person name="Johannesson H."/>
        </authorList>
    </citation>
    <scope>NUCLEOTIDE SEQUENCE</scope>
    <source>
        <strain evidence="3">CBS 333.67</strain>
    </source>
</reference>
<feature type="region of interest" description="Disordered" evidence="1">
    <location>
        <begin position="112"/>
        <end position="133"/>
    </location>
</feature>
<feature type="compositionally biased region" description="Low complexity" evidence="1">
    <location>
        <begin position="112"/>
        <end position="121"/>
    </location>
</feature>
<evidence type="ECO:0000256" key="1">
    <source>
        <dbReference type="SAM" id="MobiDB-lite"/>
    </source>
</evidence>
<keyword evidence="2" id="KW-0472">Membrane</keyword>
<dbReference type="AlphaFoldDB" id="A0AAJ0M5R3"/>
<name>A0AAJ0M5R3_9PEZI</name>
<keyword evidence="2" id="KW-1133">Transmembrane helix</keyword>
<evidence type="ECO:0000313" key="3">
    <source>
        <dbReference type="EMBL" id="KAK3309812.1"/>
    </source>
</evidence>
<feature type="region of interest" description="Disordered" evidence="1">
    <location>
        <begin position="165"/>
        <end position="185"/>
    </location>
</feature>
<reference evidence="3" key="2">
    <citation type="submission" date="2023-06" db="EMBL/GenBank/DDBJ databases">
        <authorList>
            <consortium name="Lawrence Berkeley National Laboratory"/>
            <person name="Mondo S.J."/>
            <person name="Hensen N."/>
            <person name="Bonometti L."/>
            <person name="Westerberg I."/>
            <person name="Brannstrom I.O."/>
            <person name="Guillou S."/>
            <person name="Cros-Aarteil S."/>
            <person name="Calhoun S."/>
            <person name="Haridas S."/>
            <person name="Kuo A."/>
            <person name="Pangilinan J."/>
            <person name="Riley R."/>
            <person name="Labutti K."/>
            <person name="Andreopoulos B."/>
            <person name="Lipzen A."/>
            <person name="Chen C."/>
            <person name="Yanf M."/>
            <person name="Daum C."/>
            <person name="Ng V."/>
            <person name="Clum A."/>
            <person name="Steindorff A."/>
            <person name="Ohm R."/>
            <person name="Martin F."/>
            <person name="Silar P."/>
            <person name="Natvig D."/>
            <person name="Lalanne C."/>
            <person name="Gautier V."/>
            <person name="Ament-Velasquez S.L."/>
            <person name="Kruys A."/>
            <person name="Hutchinson M.I."/>
            <person name="Powell A.J."/>
            <person name="Barry K."/>
            <person name="Miller A.N."/>
            <person name="Grigoriev I.V."/>
            <person name="Debuchy R."/>
            <person name="Gladieux P."/>
            <person name="Thoren M.H."/>
            <person name="Johannesson H."/>
        </authorList>
    </citation>
    <scope>NUCLEOTIDE SEQUENCE</scope>
    <source>
        <strain evidence="3">CBS 333.67</strain>
    </source>
</reference>
<keyword evidence="4" id="KW-1185">Reference proteome</keyword>
<feature type="transmembrane region" description="Helical" evidence="2">
    <location>
        <begin position="76"/>
        <end position="97"/>
    </location>
</feature>
<feature type="compositionally biased region" description="Basic and acidic residues" evidence="1">
    <location>
        <begin position="169"/>
        <end position="182"/>
    </location>
</feature>
<dbReference type="GeneID" id="87887093"/>
<dbReference type="EMBL" id="JAUDZG010000001">
    <property type="protein sequence ID" value="KAK3309812.1"/>
    <property type="molecule type" value="Genomic_DNA"/>
</dbReference>
<keyword evidence="2" id="KW-0812">Transmembrane</keyword>
<accession>A0AAJ0M5R3</accession>
<sequence>MASKCSILILFVNTLLERWYLVRHMRFFDELCSTRIAPKPPTPRGPGQIYFVWFSQLLIVPGGGPNKQSPTQNISVCNCVVMLPVLLFSLFAFQWHLAVPLPLEWEDPTAVPATTTTTTPTRQHGPWSFLPPCFGRRKDQPALYQKSLTHDDDGHVFDQASNLLNLDRSSPKDHNSPRGKESKRMRRQLLRRANEVLGSNALTTGLFVALIVVSVLIGVGVASIAVCGFDWKCHRSRSSIADDVEVAQKDIEVVEARPRKTG</sequence>
<feature type="transmembrane region" description="Helical" evidence="2">
    <location>
        <begin position="206"/>
        <end position="229"/>
    </location>
</feature>
<proteinExistence type="predicted"/>
<evidence type="ECO:0000256" key="2">
    <source>
        <dbReference type="SAM" id="Phobius"/>
    </source>
</evidence>
<evidence type="ECO:0000313" key="4">
    <source>
        <dbReference type="Proteomes" id="UP001273166"/>
    </source>
</evidence>
<dbReference type="Proteomes" id="UP001273166">
    <property type="component" value="Unassembled WGS sequence"/>
</dbReference>